<dbReference type="HOGENOM" id="CLU_2346368_0_0_1"/>
<evidence type="ECO:0000313" key="2">
    <source>
        <dbReference type="Proteomes" id="UP000002762"/>
    </source>
</evidence>
<accession>J5JYF0</accession>
<dbReference type="EMBL" id="JH725152">
    <property type="protein sequence ID" value="EJP69483.1"/>
    <property type="molecule type" value="Genomic_DNA"/>
</dbReference>
<dbReference type="InParanoid" id="J5JYF0"/>
<keyword evidence="2" id="KW-1185">Reference proteome</keyword>
<proteinExistence type="predicted"/>
<dbReference type="AlphaFoldDB" id="J5JYF0"/>
<sequence length="97" mass="10290">MFPFLRVCFFCSLGPVAAAVRFFTLVRLGAVMALPTPAACADDQAHTHPSIGLSDASIRAPPHTDSFVVPSIICLRHQRNIIAAPTGSAPDQECSGR</sequence>
<reference evidence="1 2" key="1">
    <citation type="journal article" date="2012" name="Sci. Rep.">
        <title>Genomic perspectives on the evolution of fungal entomopathogenicity in Beauveria bassiana.</title>
        <authorList>
            <person name="Xiao G."/>
            <person name="Ying S.H."/>
            <person name="Zheng P."/>
            <person name="Wang Z.L."/>
            <person name="Zhang S."/>
            <person name="Xie X.Q."/>
            <person name="Shang Y."/>
            <person name="St Leger R.J."/>
            <person name="Zhao G.P."/>
            <person name="Wang C."/>
            <person name="Feng M.G."/>
        </authorList>
    </citation>
    <scope>NUCLEOTIDE SEQUENCE [LARGE SCALE GENOMIC DNA]</scope>
    <source>
        <strain evidence="1 2">ARSEF 2860</strain>
    </source>
</reference>
<protein>
    <submittedName>
        <fullName evidence="1">Uncharacterized protein</fullName>
    </submittedName>
</protein>
<name>J5JYF0_BEAB2</name>
<evidence type="ECO:0000313" key="1">
    <source>
        <dbReference type="EMBL" id="EJP69483.1"/>
    </source>
</evidence>
<gene>
    <name evidence="1" type="ORF">BBA_01448</name>
</gene>
<dbReference type="RefSeq" id="XP_008594767.1">
    <property type="nucleotide sequence ID" value="XM_008596545.1"/>
</dbReference>
<organism evidence="1 2">
    <name type="scientific">Beauveria bassiana (strain ARSEF 2860)</name>
    <name type="common">White muscardine disease fungus</name>
    <name type="synonym">Tritirachium shiotae</name>
    <dbReference type="NCBI Taxonomy" id="655819"/>
    <lineage>
        <taxon>Eukaryota</taxon>
        <taxon>Fungi</taxon>
        <taxon>Dikarya</taxon>
        <taxon>Ascomycota</taxon>
        <taxon>Pezizomycotina</taxon>
        <taxon>Sordariomycetes</taxon>
        <taxon>Hypocreomycetidae</taxon>
        <taxon>Hypocreales</taxon>
        <taxon>Cordycipitaceae</taxon>
        <taxon>Beauveria</taxon>
    </lineage>
</organism>
<dbReference type="Proteomes" id="UP000002762">
    <property type="component" value="Unassembled WGS sequence"/>
</dbReference>
<dbReference type="GeneID" id="19884460"/>